<keyword evidence="3" id="KW-1185">Reference proteome</keyword>
<dbReference type="Pfam" id="PF03168">
    <property type="entry name" value="LEA_2"/>
    <property type="match status" value="1"/>
</dbReference>
<dbReference type="RefSeq" id="WP_115216381.1">
    <property type="nucleotide sequence ID" value="NZ_QKWJ01000113.1"/>
</dbReference>
<organism evidence="2 3">
    <name type="scientific">Cupriavidus lacunae</name>
    <dbReference type="NCBI Taxonomy" id="2666307"/>
    <lineage>
        <taxon>Bacteria</taxon>
        <taxon>Pseudomonadati</taxon>
        <taxon>Pseudomonadota</taxon>
        <taxon>Betaproteobacteria</taxon>
        <taxon>Burkholderiales</taxon>
        <taxon>Burkholderiaceae</taxon>
        <taxon>Cupriavidus</taxon>
    </lineage>
</organism>
<dbReference type="SMART" id="SM00769">
    <property type="entry name" value="WHy"/>
    <property type="match status" value="1"/>
</dbReference>
<comment type="caution">
    <text evidence="2">The sequence shown here is derived from an EMBL/GenBank/DDBJ whole genome shotgun (WGS) entry which is preliminary data.</text>
</comment>
<sequence length="164" mass="17326">MPAPDAGRLVRLFCTFLCILVLISGCAGLTGQEPLRVTVAGIDPLKGEGLEMRFNVKLRIQNPNESPIEYRGVSLQLDLNGQSFASGVSDQSGIVPRFGETVIDVPLTVPAFTAVRHAFAFVGGAQTGNIPYEIHGRLAGGMGGGTRFVDQGKLSLPTDGMIGR</sequence>
<protein>
    <recommendedName>
        <fullName evidence="1">Water stress and hypersensitive response domain-containing protein</fullName>
    </recommendedName>
</protein>
<dbReference type="InterPro" id="IPR004864">
    <property type="entry name" value="LEA_2"/>
</dbReference>
<name>A0A370NHN3_9BURK</name>
<proteinExistence type="predicted"/>
<reference evidence="3" key="1">
    <citation type="submission" date="2018-06" db="EMBL/GenBank/DDBJ databases">
        <authorList>
            <person name="Feng T."/>
            <person name="Jeon C.O."/>
        </authorList>
    </citation>
    <scope>NUCLEOTIDE SEQUENCE [LARGE SCALE GENOMIC DNA]</scope>
    <source>
        <strain evidence="3">S23</strain>
    </source>
</reference>
<feature type="domain" description="Water stress and hypersensitive response" evidence="1">
    <location>
        <begin position="37"/>
        <end position="157"/>
    </location>
</feature>
<dbReference type="Gene3D" id="2.60.40.1820">
    <property type="match status" value="1"/>
</dbReference>
<evidence type="ECO:0000313" key="3">
    <source>
        <dbReference type="Proteomes" id="UP000255165"/>
    </source>
</evidence>
<dbReference type="GO" id="GO:0009269">
    <property type="term" value="P:response to desiccation"/>
    <property type="evidence" value="ECO:0007669"/>
    <property type="project" value="InterPro"/>
</dbReference>
<dbReference type="SUPFAM" id="SSF117070">
    <property type="entry name" value="LEA14-like"/>
    <property type="match status" value="1"/>
</dbReference>
<evidence type="ECO:0000313" key="2">
    <source>
        <dbReference type="EMBL" id="RDK05127.1"/>
    </source>
</evidence>
<evidence type="ECO:0000259" key="1">
    <source>
        <dbReference type="SMART" id="SM00769"/>
    </source>
</evidence>
<dbReference type="Proteomes" id="UP000255165">
    <property type="component" value="Unassembled WGS sequence"/>
</dbReference>
<dbReference type="InterPro" id="IPR013990">
    <property type="entry name" value="WHy-dom"/>
</dbReference>
<accession>A0A370NHN3</accession>
<gene>
    <name evidence="2" type="ORF">DN412_38725</name>
</gene>
<dbReference type="EMBL" id="QKWJ01000113">
    <property type="protein sequence ID" value="RDK05127.1"/>
    <property type="molecule type" value="Genomic_DNA"/>
</dbReference>
<dbReference type="AlphaFoldDB" id="A0A370NHN3"/>